<keyword evidence="2" id="KW-1185">Reference proteome</keyword>
<evidence type="ECO:0000313" key="2">
    <source>
        <dbReference type="Proteomes" id="UP000000771"/>
    </source>
</evidence>
<dbReference type="Proteomes" id="UP000000771">
    <property type="component" value="Chromosome"/>
</dbReference>
<dbReference type="RefSeq" id="WP_015798257.1">
    <property type="nucleotide sequence ID" value="NC_013124.1"/>
</dbReference>
<name>C7LYG0_ACIFD</name>
<evidence type="ECO:0000313" key="1">
    <source>
        <dbReference type="EMBL" id="ACU53768.1"/>
    </source>
</evidence>
<protein>
    <submittedName>
        <fullName evidence="1">Putative chromosome segregation protein</fullName>
    </submittedName>
</protein>
<proteinExistence type="predicted"/>
<gene>
    <name evidence="1" type="ordered locus">Afer_0822</name>
</gene>
<dbReference type="STRING" id="525909.Afer_0822"/>
<dbReference type="HOGENOM" id="CLU_1933442_0_0_11"/>
<dbReference type="KEGG" id="afo:Afer_0822"/>
<accession>C7LYG0</accession>
<dbReference type="EMBL" id="CP001631">
    <property type="protein sequence ID" value="ACU53768.1"/>
    <property type="molecule type" value="Genomic_DNA"/>
</dbReference>
<sequence>MAEPLTRVPARAVASSLERERADLARLVETMGAPARDAVAALAARLDTPAGRRGVETLSWLVRLVVTLPPEMVAGLARGLAAANGALSDSSPPTVAELIRLARSPGVRRGVKAILSIVHELGTAEAARRL</sequence>
<reference evidence="1 2" key="1">
    <citation type="journal article" date="2009" name="Stand. Genomic Sci.">
        <title>Complete genome sequence of Acidimicrobium ferrooxidans type strain (ICP).</title>
        <authorList>
            <person name="Clum A."/>
            <person name="Nolan M."/>
            <person name="Lang E."/>
            <person name="Glavina Del Rio T."/>
            <person name="Tice H."/>
            <person name="Copeland A."/>
            <person name="Cheng J.F."/>
            <person name="Lucas S."/>
            <person name="Chen F."/>
            <person name="Bruce D."/>
            <person name="Goodwin L."/>
            <person name="Pitluck S."/>
            <person name="Ivanova N."/>
            <person name="Mavrommatis K."/>
            <person name="Mikhailova N."/>
            <person name="Pati A."/>
            <person name="Chen A."/>
            <person name="Palaniappan K."/>
            <person name="Goker M."/>
            <person name="Spring S."/>
            <person name="Land M."/>
            <person name="Hauser L."/>
            <person name="Chang Y.J."/>
            <person name="Jeffries C.C."/>
            <person name="Chain P."/>
            <person name="Bristow J."/>
            <person name="Eisen J.A."/>
            <person name="Markowitz V."/>
            <person name="Hugenholtz P."/>
            <person name="Kyrpides N.C."/>
            <person name="Klenk H.P."/>
            <person name="Lapidus A."/>
        </authorList>
    </citation>
    <scope>NUCLEOTIDE SEQUENCE [LARGE SCALE GENOMIC DNA]</scope>
    <source>
        <strain evidence="2">DSM 10331 / JCM 15462 / NBRC 103882 / ICP</strain>
    </source>
</reference>
<dbReference type="AlphaFoldDB" id="C7LYG0"/>
<organism evidence="1 2">
    <name type="scientific">Acidimicrobium ferrooxidans (strain DSM 10331 / JCM 15462 / NBRC 103882 / ICP)</name>
    <dbReference type="NCBI Taxonomy" id="525909"/>
    <lineage>
        <taxon>Bacteria</taxon>
        <taxon>Bacillati</taxon>
        <taxon>Actinomycetota</taxon>
        <taxon>Acidimicrobiia</taxon>
        <taxon>Acidimicrobiales</taxon>
        <taxon>Acidimicrobiaceae</taxon>
        <taxon>Acidimicrobium</taxon>
    </lineage>
</organism>